<dbReference type="EMBL" id="CBXI010000029">
    <property type="protein sequence ID" value="CDL91598.1"/>
    <property type="molecule type" value="Genomic_DNA"/>
</dbReference>
<dbReference type="GO" id="GO:0016887">
    <property type="term" value="F:ATP hydrolysis activity"/>
    <property type="evidence" value="ECO:0007669"/>
    <property type="project" value="InterPro"/>
</dbReference>
<dbReference type="InterPro" id="IPR050095">
    <property type="entry name" value="ECF_ABC_transporter_ATP-bd"/>
</dbReference>
<name>W6N4U4_CLOTY</name>
<dbReference type="InterPro" id="IPR003439">
    <property type="entry name" value="ABC_transporter-like_ATP-bd"/>
</dbReference>
<keyword evidence="8 10" id="KW-0472">Membrane</keyword>
<dbReference type="GO" id="GO:0005524">
    <property type="term" value="F:ATP binding"/>
    <property type="evidence" value="ECO:0007669"/>
    <property type="project" value="UniProtKB-UniRule"/>
</dbReference>
<dbReference type="GO" id="GO:0042626">
    <property type="term" value="F:ATPase-coupled transmembrane transporter activity"/>
    <property type="evidence" value="ECO:0007669"/>
    <property type="project" value="TreeGrafter"/>
</dbReference>
<dbReference type="PROSITE" id="PS50893">
    <property type="entry name" value="ABC_TRANSPORTER_2"/>
    <property type="match status" value="1"/>
</dbReference>
<dbReference type="RefSeq" id="WP_017895897.1">
    <property type="nucleotide sequence ID" value="NZ_CBXI010000029.1"/>
</dbReference>
<comment type="function">
    <text evidence="10">Part of an ABC transporter complex. Responsible for energy coupling to the transport system.</text>
</comment>
<comment type="similarity">
    <text evidence="2 10">Belongs to the ABC transporter superfamily.</text>
</comment>
<dbReference type="Gene3D" id="3.40.50.300">
    <property type="entry name" value="P-loop containing nucleotide triphosphate hydrolases"/>
    <property type="match status" value="1"/>
</dbReference>
<keyword evidence="7" id="KW-1278">Translocase</keyword>
<reference evidence="12 13" key="1">
    <citation type="journal article" date="2015" name="Genome Announc.">
        <title>Draft Genome Sequence of Clostridium tyrobutyricum Strain DIVETGP, Isolated from Cow's Milk for Grana Padano Production.</title>
        <authorList>
            <person name="Soggiu A."/>
            <person name="Piras C."/>
            <person name="Gaiarsa S."/>
            <person name="Sassera D."/>
            <person name="Roncada P."/>
            <person name="Bendixen E."/>
            <person name="Brasca M."/>
            <person name="Bonizzi L."/>
        </authorList>
    </citation>
    <scope>NUCLEOTIDE SEQUENCE [LARGE SCALE GENOMIC DNA]</scope>
    <source>
        <strain evidence="12 13">DIVETGP</strain>
    </source>
</reference>
<keyword evidence="5 10" id="KW-0547">Nucleotide-binding</keyword>
<gene>
    <name evidence="12" type="ORF">CTDIVETGP_1668</name>
</gene>
<dbReference type="PANTHER" id="PTHR43553:SF27">
    <property type="entry name" value="ENERGY-COUPLING FACTOR TRANSPORTER ATP-BINDING PROTEIN ECFA2"/>
    <property type="match status" value="1"/>
</dbReference>
<evidence type="ECO:0000256" key="5">
    <source>
        <dbReference type="ARBA" id="ARBA00022741"/>
    </source>
</evidence>
<sequence>MELINLSNVNYTYVDGNTVLKNINMNINPQERIAILGPNGAGKSTLFQLFNGLLTPTSGNITVDGMTVCKENLSKIRQNVGMVFQDSDDQLFNSNVRQEIAYGPMNMGIKGKELDELIKWALNSTKISEYENRSPNTLSGGEKKRVALASVLAMKPKVLVLDEPTAALDPIGVSQLIKLLNSINKDLKITIIFSTHDVDIVPLLADRIFVLNKGEIVLHGSTKEVFSNVDILRKINLRLPRVAHLTEILIKDGFIKSNNLPLTIGQARELFKKNTIK</sequence>
<evidence type="ECO:0000256" key="7">
    <source>
        <dbReference type="ARBA" id="ARBA00022967"/>
    </source>
</evidence>
<evidence type="ECO:0000313" key="12">
    <source>
        <dbReference type="EMBL" id="CDL91598.1"/>
    </source>
</evidence>
<dbReference type="Proteomes" id="UP000019482">
    <property type="component" value="Unassembled WGS sequence"/>
</dbReference>
<dbReference type="Pfam" id="PF00005">
    <property type="entry name" value="ABC_tran"/>
    <property type="match status" value="1"/>
</dbReference>
<evidence type="ECO:0000256" key="2">
    <source>
        <dbReference type="ARBA" id="ARBA00005417"/>
    </source>
</evidence>
<dbReference type="PANTHER" id="PTHR43553">
    <property type="entry name" value="HEAVY METAL TRANSPORTER"/>
    <property type="match status" value="1"/>
</dbReference>
<feature type="domain" description="ABC transporter" evidence="11">
    <location>
        <begin position="4"/>
        <end position="238"/>
    </location>
</feature>
<keyword evidence="4 10" id="KW-1003">Cell membrane</keyword>
<dbReference type="GO" id="GO:0043190">
    <property type="term" value="C:ATP-binding cassette (ABC) transporter complex"/>
    <property type="evidence" value="ECO:0007669"/>
    <property type="project" value="TreeGrafter"/>
</dbReference>
<dbReference type="InterPro" id="IPR027417">
    <property type="entry name" value="P-loop_NTPase"/>
</dbReference>
<comment type="subcellular location">
    <subcellularLocation>
        <location evidence="1 10">Cell membrane</location>
        <topology evidence="1 10">Peripheral membrane protein</topology>
    </subcellularLocation>
</comment>
<dbReference type="SUPFAM" id="SSF52540">
    <property type="entry name" value="P-loop containing nucleoside triphosphate hydrolases"/>
    <property type="match status" value="1"/>
</dbReference>
<dbReference type="PROSITE" id="PS00211">
    <property type="entry name" value="ABC_TRANSPORTER_1"/>
    <property type="match status" value="1"/>
</dbReference>
<evidence type="ECO:0000256" key="8">
    <source>
        <dbReference type="ARBA" id="ARBA00023136"/>
    </source>
</evidence>
<protein>
    <recommendedName>
        <fullName evidence="10">ABC transporter ATP-binding protein</fullName>
    </recommendedName>
</protein>
<evidence type="ECO:0000256" key="3">
    <source>
        <dbReference type="ARBA" id="ARBA00022448"/>
    </source>
</evidence>
<comment type="caution">
    <text evidence="12">The sequence shown here is derived from an EMBL/GenBank/DDBJ whole genome shotgun (WGS) entry which is preliminary data.</text>
</comment>
<proteinExistence type="inferred from homology"/>
<dbReference type="NCBIfam" id="TIGR01166">
    <property type="entry name" value="cbiO"/>
    <property type="match status" value="1"/>
</dbReference>
<dbReference type="InterPro" id="IPR005876">
    <property type="entry name" value="Co_trans_ATP-bd"/>
</dbReference>
<dbReference type="CDD" id="cd03225">
    <property type="entry name" value="ABC_cobalt_CbiO_domain1"/>
    <property type="match status" value="1"/>
</dbReference>
<evidence type="ECO:0000256" key="1">
    <source>
        <dbReference type="ARBA" id="ARBA00004202"/>
    </source>
</evidence>
<dbReference type="AlphaFoldDB" id="W6N4U4"/>
<evidence type="ECO:0000259" key="11">
    <source>
        <dbReference type="PROSITE" id="PS50893"/>
    </source>
</evidence>
<evidence type="ECO:0000256" key="9">
    <source>
        <dbReference type="ARBA" id="ARBA00025157"/>
    </source>
</evidence>
<organism evidence="12 13">
    <name type="scientific">Clostridium tyrobutyricum DIVETGP</name>
    <dbReference type="NCBI Taxonomy" id="1408889"/>
    <lineage>
        <taxon>Bacteria</taxon>
        <taxon>Bacillati</taxon>
        <taxon>Bacillota</taxon>
        <taxon>Clostridia</taxon>
        <taxon>Eubacteriales</taxon>
        <taxon>Clostridiaceae</taxon>
        <taxon>Clostridium</taxon>
    </lineage>
</organism>
<dbReference type="InterPro" id="IPR017871">
    <property type="entry name" value="ABC_transporter-like_CS"/>
</dbReference>
<keyword evidence="13" id="KW-1185">Reference proteome</keyword>
<dbReference type="GO" id="GO:0006824">
    <property type="term" value="P:cobalt ion transport"/>
    <property type="evidence" value="ECO:0007669"/>
    <property type="project" value="InterPro"/>
</dbReference>
<comment type="function">
    <text evidence="9">Probably part of an ABC transporter complex. Responsible for energy coupling to the transport system.</text>
</comment>
<dbReference type="OrthoDB" id="9784332at2"/>
<evidence type="ECO:0000256" key="10">
    <source>
        <dbReference type="RuleBase" id="RU364103"/>
    </source>
</evidence>
<accession>W6N4U4</accession>
<dbReference type="FunFam" id="3.40.50.300:FF:000224">
    <property type="entry name" value="Energy-coupling factor transporter ATP-binding protein EcfA"/>
    <property type="match status" value="1"/>
</dbReference>
<dbReference type="InterPro" id="IPR003593">
    <property type="entry name" value="AAA+_ATPase"/>
</dbReference>
<evidence type="ECO:0000313" key="13">
    <source>
        <dbReference type="Proteomes" id="UP000019482"/>
    </source>
</evidence>
<keyword evidence="3 10" id="KW-0813">Transport</keyword>
<dbReference type="SMART" id="SM00382">
    <property type="entry name" value="AAA"/>
    <property type="match status" value="1"/>
</dbReference>
<dbReference type="InterPro" id="IPR015856">
    <property type="entry name" value="ABC_transpr_CbiO/EcfA_su"/>
</dbReference>
<dbReference type="GeneID" id="29419654"/>
<evidence type="ECO:0000256" key="6">
    <source>
        <dbReference type="ARBA" id="ARBA00022840"/>
    </source>
</evidence>
<evidence type="ECO:0000256" key="4">
    <source>
        <dbReference type="ARBA" id="ARBA00022475"/>
    </source>
</evidence>
<keyword evidence="6 10" id="KW-0067">ATP-binding</keyword>